<feature type="domain" description="HTH lysR-type" evidence="5">
    <location>
        <begin position="1"/>
        <end position="58"/>
    </location>
</feature>
<dbReference type="Proteomes" id="UP000001401">
    <property type="component" value="Chromosome"/>
</dbReference>
<dbReference type="SUPFAM" id="SSF46785">
    <property type="entry name" value="Winged helix' DNA-binding domain"/>
    <property type="match status" value="1"/>
</dbReference>
<gene>
    <name evidence="6" type="ordered locus">Bcell_0245</name>
</gene>
<organism evidence="6 7">
    <name type="scientific">Evansella cellulosilytica (strain ATCC 21833 / DSM 2522 / FERM P-1141 / JCM 9156 / N-4)</name>
    <name type="common">Bacillus cellulosilyticus</name>
    <dbReference type="NCBI Taxonomy" id="649639"/>
    <lineage>
        <taxon>Bacteria</taxon>
        <taxon>Bacillati</taxon>
        <taxon>Bacillota</taxon>
        <taxon>Bacilli</taxon>
        <taxon>Bacillales</taxon>
        <taxon>Bacillaceae</taxon>
        <taxon>Evansella</taxon>
    </lineage>
</organism>
<dbReference type="Gene3D" id="3.40.190.290">
    <property type="match status" value="1"/>
</dbReference>
<evidence type="ECO:0000313" key="7">
    <source>
        <dbReference type="Proteomes" id="UP000001401"/>
    </source>
</evidence>
<protein>
    <submittedName>
        <fullName evidence="6">Transcriptional regulator, LysR family</fullName>
    </submittedName>
</protein>
<dbReference type="SUPFAM" id="SSF53850">
    <property type="entry name" value="Periplasmic binding protein-like II"/>
    <property type="match status" value="1"/>
</dbReference>
<accession>E6TU72</accession>
<name>E6TU72_EVAC2</name>
<evidence type="ECO:0000256" key="3">
    <source>
        <dbReference type="ARBA" id="ARBA00023125"/>
    </source>
</evidence>
<reference evidence="6" key="1">
    <citation type="submission" date="2010-12" db="EMBL/GenBank/DDBJ databases">
        <title>Complete sequence of Bacillus cellulosilyticus DSM 2522.</title>
        <authorList>
            <consortium name="US DOE Joint Genome Institute"/>
            <person name="Lucas S."/>
            <person name="Copeland A."/>
            <person name="Lapidus A."/>
            <person name="Cheng J.-F."/>
            <person name="Bruce D."/>
            <person name="Goodwin L."/>
            <person name="Pitluck S."/>
            <person name="Chertkov O."/>
            <person name="Detter J.C."/>
            <person name="Han C."/>
            <person name="Tapia R."/>
            <person name="Land M."/>
            <person name="Hauser L."/>
            <person name="Jeffries C."/>
            <person name="Kyrpides N."/>
            <person name="Ivanova N."/>
            <person name="Mikhailova N."/>
            <person name="Brumm P."/>
            <person name="Mead D."/>
            <person name="Woyke T."/>
        </authorList>
    </citation>
    <scope>NUCLEOTIDE SEQUENCE [LARGE SCALE GENOMIC DNA]</scope>
    <source>
        <strain evidence="6">DSM 2522</strain>
    </source>
</reference>
<dbReference type="STRING" id="649639.Bcell_0245"/>
<evidence type="ECO:0000259" key="5">
    <source>
        <dbReference type="PROSITE" id="PS50931"/>
    </source>
</evidence>
<dbReference type="PROSITE" id="PS50931">
    <property type="entry name" value="HTH_LYSR"/>
    <property type="match status" value="1"/>
</dbReference>
<dbReference type="Gene3D" id="1.10.10.10">
    <property type="entry name" value="Winged helix-like DNA-binding domain superfamily/Winged helix DNA-binding domain"/>
    <property type="match status" value="1"/>
</dbReference>
<keyword evidence="2" id="KW-0805">Transcription regulation</keyword>
<evidence type="ECO:0000256" key="1">
    <source>
        <dbReference type="ARBA" id="ARBA00009437"/>
    </source>
</evidence>
<dbReference type="Pfam" id="PF00126">
    <property type="entry name" value="HTH_1"/>
    <property type="match status" value="1"/>
</dbReference>
<dbReference type="eggNOG" id="COG0583">
    <property type="taxonomic scope" value="Bacteria"/>
</dbReference>
<comment type="similarity">
    <text evidence="1">Belongs to the LysR transcriptional regulatory family.</text>
</comment>
<dbReference type="HOGENOM" id="CLU_039613_6_1_9"/>
<dbReference type="PANTHER" id="PTHR30126">
    <property type="entry name" value="HTH-TYPE TRANSCRIPTIONAL REGULATOR"/>
    <property type="match status" value="1"/>
</dbReference>
<dbReference type="RefSeq" id="WP_013486873.1">
    <property type="nucleotide sequence ID" value="NC_014829.1"/>
</dbReference>
<proteinExistence type="inferred from homology"/>
<dbReference type="PRINTS" id="PR00039">
    <property type="entry name" value="HTHLYSR"/>
</dbReference>
<keyword evidence="3" id="KW-0238">DNA-binding</keyword>
<dbReference type="InterPro" id="IPR036388">
    <property type="entry name" value="WH-like_DNA-bd_sf"/>
</dbReference>
<keyword evidence="4" id="KW-0804">Transcription</keyword>
<dbReference type="EMBL" id="CP002394">
    <property type="protein sequence ID" value="ADU28532.1"/>
    <property type="molecule type" value="Genomic_DNA"/>
</dbReference>
<evidence type="ECO:0000256" key="4">
    <source>
        <dbReference type="ARBA" id="ARBA00023163"/>
    </source>
</evidence>
<dbReference type="Pfam" id="PF03466">
    <property type="entry name" value="LysR_substrate"/>
    <property type="match status" value="1"/>
</dbReference>
<dbReference type="InterPro" id="IPR005119">
    <property type="entry name" value="LysR_subst-bd"/>
</dbReference>
<dbReference type="GO" id="GO:0000976">
    <property type="term" value="F:transcription cis-regulatory region binding"/>
    <property type="evidence" value="ECO:0007669"/>
    <property type="project" value="TreeGrafter"/>
</dbReference>
<dbReference type="InterPro" id="IPR000847">
    <property type="entry name" value="LysR_HTH_N"/>
</dbReference>
<evidence type="ECO:0000313" key="6">
    <source>
        <dbReference type="EMBL" id="ADU28532.1"/>
    </source>
</evidence>
<dbReference type="PANTHER" id="PTHR30126:SF39">
    <property type="entry name" value="HTH-TYPE TRANSCRIPTIONAL REGULATOR CYSL"/>
    <property type="match status" value="1"/>
</dbReference>
<dbReference type="InterPro" id="IPR036390">
    <property type="entry name" value="WH_DNA-bd_sf"/>
</dbReference>
<dbReference type="KEGG" id="bco:Bcell_0245"/>
<dbReference type="FunFam" id="1.10.10.10:FF:000001">
    <property type="entry name" value="LysR family transcriptional regulator"/>
    <property type="match status" value="1"/>
</dbReference>
<evidence type="ECO:0000256" key="2">
    <source>
        <dbReference type="ARBA" id="ARBA00023015"/>
    </source>
</evidence>
<dbReference type="AlphaFoldDB" id="E6TU72"/>
<sequence>MELHQLRSFYYVATYLNFSRAAEKLLVSQPAVSRQIEALERLYGLPLFYRSKKKVELTPAGRELLTYAKKMMTLAEDAKEALLTLKNGDSGELHVGCGTTIGNFAITALVVHFQKKYPNIHIHLDIDNTDTIINKLNERKLDVAIIAKDVDREAFNVDSLFQDNIHLVCLAEEMQKYKQSQSLDQLENETYILRKRGSHTRECVDEYFKTMNFQPQNIIEVNNNEAIKQAVIQKLGVGFLSSITYKIEREHQILRQIRLQKPSKREFSFIYPKGKYYSTVMEMFHTFLKDNMSKIT</sequence>
<keyword evidence="7" id="KW-1185">Reference proteome</keyword>
<dbReference type="GO" id="GO:0003700">
    <property type="term" value="F:DNA-binding transcription factor activity"/>
    <property type="evidence" value="ECO:0007669"/>
    <property type="project" value="InterPro"/>
</dbReference>
<dbReference type="OrthoDB" id="9785745at2"/>